<proteinExistence type="predicted"/>
<evidence type="ECO:0000313" key="3">
    <source>
        <dbReference type="EMBL" id="MCH4811993.1"/>
    </source>
</evidence>
<dbReference type="Pfam" id="PF12804">
    <property type="entry name" value="NTP_transf_3"/>
    <property type="match status" value="1"/>
</dbReference>
<protein>
    <submittedName>
        <fullName evidence="3">Nucleotidyltransferase family protein</fullName>
    </submittedName>
</protein>
<dbReference type="SUPFAM" id="SSF53448">
    <property type="entry name" value="Nucleotide-diphospho-sugar transferases"/>
    <property type="match status" value="1"/>
</dbReference>
<dbReference type="PANTHER" id="PTHR43777:SF1">
    <property type="entry name" value="MOLYBDENUM COFACTOR CYTIDYLYLTRANSFERASE"/>
    <property type="match status" value="1"/>
</dbReference>
<evidence type="ECO:0000259" key="2">
    <source>
        <dbReference type="Pfam" id="PF12804"/>
    </source>
</evidence>
<accession>A0ABS9S795</accession>
<dbReference type="CDD" id="cd04182">
    <property type="entry name" value="GT_2_like_f"/>
    <property type="match status" value="1"/>
</dbReference>
<reference evidence="3 4" key="1">
    <citation type="submission" date="2022-03" db="EMBL/GenBank/DDBJ databases">
        <title>Genomic signatures underlying metal tolerance in selected Arctic bacterial isolates.</title>
        <authorList>
            <person name="Thomas F.A."/>
            <person name="Venkatachalam S."/>
            <person name="Krishnan K.P."/>
        </authorList>
    </citation>
    <scope>NUCLEOTIDE SEQUENCE [LARGE SCALE GENOMIC DNA]</scope>
    <source>
        <strain evidence="3 4">HM116</strain>
    </source>
</reference>
<dbReference type="EMBL" id="JAKVTW010000007">
    <property type="protein sequence ID" value="MCH4811993.1"/>
    <property type="molecule type" value="Genomic_DNA"/>
</dbReference>
<feature type="domain" description="MobA-like NTP transferase" evidence="2">
    <location>
        <begin position="8"/>
        <end position="170"/>
    </location>
</feature>
<keyword evidence="1" id="KW-0460">Magnesium</keyword>
<gene>
    <name evidence="3" type="ORF">MLE19_11655</name>
</gene>
<evidence type="ECO:0000313" key="4">
    <source>
        <dbReference type="Proteomes" id="UP001320609"/>
    </source>
</evidence>
<organism evidence="3 4">
    <name type="scientific">Vreelandella neptunia</name>
    <dbReference type="NCBI Taxonomy" id="115551"/>
    <lineage>
        <taxon>Bacteria</taxon>
        <taxon>Pseudomonadati</taxon>
        <taxon>Pseudomonadota</taxon>
        <taxon>Gammaproteobacteria</taxon>
        <taxon>Oceanospirillales</taxon>
        <taxon>Halomonadaceae</taxon>
        <taxon>Vreelandella</taxon>
    </lineage>
</organism>
<dbReference type="PANTHER" id="PTHR43777">
    <property type="entry name" value="MOLYBDENUM COFACTOR CYTIDYLYLTRANSFERASE"/>
    <property type="match status" value="1"/>
</dbReference>
<sequence length="205" mass="22018">MLASNVVALVMAAGYSRRYGKDDKRCAKLADGRSLLAASVAKAEQAFPLLRVAVRAEDDAKLLGLAEHTPLIRLHQAHLGLGASLAEAVRALSHDAQLNSGEAVAILLGDMPWIKQETLLSLQRLATRDTILRPCHEGKPGHPVIFGRTLWPALETLTGRTGAKDIIRDNAAHYRTYAVQDAGTLIDIDTPAGLVVPEHTTPDEA</sequence>
<dbReference type="InterPro" id="IPR029044">
    <property type="entry name" value="Nucleotide-diphossugar_trans"/>
</dbReference>
<evidence type="ECO:0000256" key="1">
    <source>
        <dbReference type="ARBA" id="ARBA00022842"/>
    </source>
</evidence>
<dbReference type="InterPro" id="IPR025877">
    <property type="entry name" value="MobA-like_NTP_Trfase"/>
</dbReference>
<keyword evidence="4" id="KW-1185">Reference proteome</keyword>
<dbReference type="RefSeq" id="WP_240718352.1">
    <property type="nucleotide sequence ID" value="NZ_JAKVTW010000007.1"/>
</dbReference>
<dbReference type="Proteomes" id="UP001320609">
    <property type="component" value="Unassembled WGS sequence"/>
</dbReference>
<comment type="caution">
    <text evidence="3">The sequence shown here is derived from an EMBL/GenBank/DDBJ whole genome shotgun (WGS) entry which is preliminary data.</text>
</comment>
<name>A0ABS9S795_9GAMM</name>
<dbReference type="Gene3D" id="3.90.550.10">
    <property type="entry name" value="Spore Coat Polysaccharide Biosynthesis Protein SpsA, Chain A"/>
    <property type="match status" value="1"/>
</dbReference>